<dbReference type="EMBL" id="LRPU01000014">
    <property type="protein sequence ID" value="KXA14304.1"/>
    <property type="molecule type" value="Genomic_DNA"/>
</dbReference>
<evidence type="ECO:0000259" key="10">
    <source>
        <dbReference type="Pfam" id="PF02776"/>
    </source>
</evidence>
<dbReference type="CDD" id="cd07035">
    <property type="entry name" value="TPP_PYR_POX_like"/>
    <property type="match status" value="1"/>
</dbReference>
<dbReference type="Gene3D" id="3.40.50.1220">
    <property type="entry name" value="TPP-binding domain"/>
    <property type="match status" value="1"/>
</dbReference>
<dbReference type="Gene3D" id="3.40.50.970">
    <property type="match status" value="2"/>
</dbReference>
<comment type="pathway">
    <text evidence="7">Polyol metabolism; myo-inositol degradation into acetyl-CoA; acetyl-CoA from myo-inositol: step 3/7.</text>
</comment>
<name>A0A133NDF9_CLOPF</name>
<dbReference type="GO" id="GO:0030976">
    <property type="term" value="F:thiamine pyrophosphate binding"/>
    <property type="evidence" value="ECO:0007669"/>
    <property type="project" value="UniProtKB-UniRule"/>
</dbReference>
<evidence type="ECO:0000256" key="7">
    <source>
        <dbReference type="HAMAP-Rule" id="MF_01669"/>
    </source>
</evidence>
<comment type="cofactor">
    <cofactor evidence="7">
        <name>thiamine diphosphate</name>
        <dbReference type="ChEBI" id="CHEBI:58937"/>
    </cofactor>
    <text evidence="7">Binds 1 thiamine pyrophosphate per subunit.</text>
</comment>
<dbReference type="InterPro" id="IPR012001">
    <property type="entry name" value="Thiamin_PyroP_enz_TPP-bd_dom"/>
</dbReference>
<dbReference type="PROSITE" id="PS00187">
    <property type="entry name" value="TPP_ENZYMES"/>
    <property type="match status" value="1"/>
</dbReference>
<keyword evidence="5 7" id="KW-0520">NAD</keyword>
<evidence type="ECO:0000313" key="11">
    <source>
        <dbReference type="EMBL" id="KXA14304.1"/>
    </source>
</evidence>
<evidence type="ECO:0000256" key="1">
    <source>
        <dbReference type="ARBA" id="ARBA00007812"/>
    </source>
</evidence>
<feature type="binding site" evidence="7">
    <location>
        <position position="498"/>
    </location>
    <ligand>
        <name>Mg(2+)</name>
        <dbReference type="ChEBI" id="CHEBI:18420"/>
    </ligand>
</feature>
<dbReference type="EC" id="3.7.1.22" evidence="7"/>
<keyword evidence="2 7" id="KW-0479">Metal-binding</keyword>
<dbReference type="GO" id="GO:0000287">
    <property type="term" value="F:magnesium ion binding"/>
    <property type="evidence" value="ECO:0007669"/>
    <property type="project" value="UniProtKB-UniRule"/>
</dbReference>
<sequence length="648" mass="71587">MKNRKDEKFMRMTTGQALVKFLDNQYVSFDGKEEKFVDGIFTIFGHGIVVGLGEALYENPGELKVYQGRNEQGMAHVSTAFAKQNNRRKIIACSSSVGPGAANMVTAAATATVNNIPLLLLPGDSFATRQPDPVLQQIEQSYNLGITTNDAFKPVCKYWDRINRPEQLMSAMINAMRVLTDPAETGAVCIALPQDVQGEAYDFPQYFFNKRVHRITRPLAVQEEFEEALDIIMNKKKPIIICGGGVRYSEAGEVLVDFAEEFNIPICETQAGKSAIKSSHPLNLGGIGVTGNLAANMIAKDADLVIGVGTRFSDFTTSSKSLFKNPEVDFITVNVSKFHGGKMDAHKIIGDAKVCIEELQAMLEANNYESSYEDEIVNAKKAWKEEMKRLTNIKYDENFEALIKPKREGCIEEFSVLTGGLITQTAALGVIRETIDDDAIVVGAAGSLPGDLQRMWETDVRDSYHMEYGYSCMGYEIAATLGAKLAEPEREVYSMVGDGSYLMLHSEMVTAMQEQKKINILLFDNCGFGCINNLQMSNGIGSLATEFRYRDENGKLEGGLIPIDFAKVASGYGLKTYSVKTLAQLKEALEDAKKQKVSTLIDIKVLPKTMTDGYDAWWHVGIAGESEIDGVNKAFENKEKNLKAARRY</sequence>
<dbReference type="GO" id="GO:0019310">
    <property type="term" value="P:inositol catabolic process"/>
    <property type="evidence" value="ECO:0007669"/>
    <property type="project" value="UniProtKB-UniRule"/>
</dbReference>
<dbReference type="AlphaFoldDB" id="A0A133NDF9"/>
<dbReference type="GO" id="GO:0005948">
    <property type="term" value="C:acetolactate synthase complex"/>
    <property type="evidence" value="ECO:0007669"/>
    <property type="project" value="TreeGrafter"/>
</dbReference>
<dbReference type="InterPro" id="IPR029061">
    <property type="entry name" value="THDP-binding"/>
</dbReference>
<dbReference type="InterPro" id="IPR011766">
    <property type="entry name" value="TPP_enzyme_TPP-bd"/>
</dbReference>
<feature type="domain" description="Thiamine pyrophosphate enzyme central" evidence="8">
    <location>
        <begin position="226"/>
        <end position="359"/>
    </location>
</feature>
<evidence type="ECO:0000259" key="9">
    <source>
        <dbReference type="Pfam" id="PF02775"/>
    </source>
</evidence>
<feature type="binding site" evidence="7">
    <location>
        <position position="525"/>
    </location>
    <ligand>
        <name>Mg(2+)</name>
        <dbReference type="ChEBI" id="CHEBI:18420"/>
    </ligand>
</feature>
<dbReference type="GO" id="GO:0009097">
    <property type="term" value="P:isoleucine biosynthetic process"/>
    <property type="evidence" value="ECO:0007669"/>
    <property type="project" value="TreeGrafter"/>
</dbReference>
<dbReference type="Proteomes" id="UP000070646">
    <property type="component" value="Unassembled WGS sequence"/>
</dbReference>
<feature type="binding site" evidence="7">
    <location>
        <position position="71"/>
    </location>
    <ligand>
        <name>thiamine diphosphate</name>
        <dbReference type="ChEBI" id="CHEBI:58937"/>
    </ligand>
</feature>
<evidence type="ECO:0000256" key="4">
    <source>
        <dbReference type="ARBA" id="ARBA00022842"/>
    </source>
</evidence>
<dbReference type="GO" id="GO:0102481">
    <property type="term" value="F:3D-(3,5/4)-trihydroxycyclohexane-1,2-dione hydrolase activity"/>
    <property type="evidence" value="ECO:0007669"/>
    <property type="project" value="UniProtKB-EC"/>
</dbReference>
<evidence type="ECO:0000256" key="6">
    <source>
        <dbReference type="ARBA" id="ARBA00023052"/>
    </source>
</evidence>
<comment type="cofactor">
    <cofactor evidence="7">
        <name>Mg(2+)</name>
        <dbReference type="ChEBI" id="CHEBI:18420"/>
    </cofactor>
    <text evidence="7">Binds 1 Mg(2+) ion per subunit.</text>
</comment>
<feature type="domain" description="Thiamine pyrophosphate enzyme TPP-binding" evidence="9">
    <location>
        <begin position="445"/>
        <end position="603"/>
    </location>
</feature>
<dbReference type="InterPro" id="IPR000399">
    <property type="entry name" value="TPP-bd_CS"/>
</dbReference>
<evidence type="ECO:0000256" key="2">
    <source>
        <dbReference type="ARBA" id="ARBA00022723"/>
    </source>
</evidence>
<evidence type="ECO:0000256" key="5">
    <source>
        <dbReference type="ARBA" id="ARBA00023027"/>
    </source>
</evidence>
<keyword evidence="6 7" id="KW-0786">Thiamine pyrophosphate</keyword>
<comment type="caution">
    <text evidence="11">The sequence shown here is derived from an EMBL/GenBank/DDBJ whole genome shotgun (WGS) entry which is preliminary data.</text>
</comment>
<keyword evidence="3 7" id="KW-0378">Hydrolase</keyword>
<dbReference type="GO" id="GO:0009099">
    <property type="term" value="P:L-valine biosynthetic process"/>
    <property type="evidence" value="ECO:0007669"/>
    <property type="project" value="TreeGrafter"/>
</dbReference>
<proteinExistence type="inferred from homology"/>
<dbReference type="InterPro" id="IPR029035">
    <property type="entry name" value="DHS-like_NAD/FAD-binding_dom"/>
</dbReference>
<comment type="function">
    <text evidence="7">Involved in the cleavage of the C1-C2 bond of 3D-(3,5/4)-trihydroxycyclohexane-1,2-dione (THcHDO) to yield 5-deoxy-glucuronate (5DG).</text>
</comment>
<protein>
    <recommendedName>
        <fullName evidence="7">3D-(3,5/4)-trihydroxycyclohexane-1,2-dione hydrolase</fullName>
        <shortName evidence="7">THcHDO hydrolase</shortName>
        <ecNumber evidence="7">3.7.1.22</ecNumber>
    </recommendedName>
</protein>
<dbReference type="CDD" id="cd02003">
    <property type="entry name" value="TPP_IolD"/>
    <property type="match status" value="1"/>
</dbReference>
<feature type="domain" description="Thiamine pyrophosphate enzyme N-terminal TPP-binding" evidence="10">
    <location>
        <begin position="36"/>
        <end position="139"/>
    </location>
</feature>
<comment type="similarity">
    <text evidence="1 7">Belongs to the TPP enzyme family.</text>
</comment>
<evidence type="ECO:0000256" key="3">
    <source>
        <dbReference type="ARBA" id="ARBA00022801"/>
    </source>
</evidence>
<dbReference type="Pfam" id="PF02776">
    <property type="entry name" value="TPP_enzyme_N"/>
    <property type="match status" value="1"/>
</dbReference>
<dbReference type="UniPathway" id="UPA00076">
    <property type="reaction ID" value="UER00145"/>
</dbReference>
<dbReference type="Pfam" id="PF00205">
    <property type="entry name" value="TPP_enzyme_M"/>
    <property type="match status" value="1"/>
</dbReference>
<keyword evidence="4 7" id="KW-0460">Magnesium</keyword>
<dbReference type="InterPro" id="IPR012000">
    <property type="entry name" value="Thiamin_PyroP_enz_cen_dom"/>
</dbReference>
<feature type="region of interest" description="Thiamine pyrophosphate binding" evidence="7">
    <location>
        <begin position="447"/>
        <end position="527"/>
    </location>
</feature>
<dbReference type="PATRIC" id="fig|1502.174.peg.379"/>
<comment type="catalytic activity">
    <reaction evidence="7">
        <text>3D-3,5/4-trihydroxycyclohexane-1,2-dione + H2O = 5-deoxy-D-glucuronate + H(+)</text>
        <dbReference type="Rhea" id="RHEA:25836"/>
        <dbReference type="ChEBI" id="CHEBI:15377"/>
        <dbReference type="ChEBI" id="CHEBI:15378"/>
        <dbReference type="ChEBI" id="CHEBI:28446"/>
        <dbReference type="ChEBI" id="CHEBI:58852"/>
        <dbReference type="EC" id="3.7.1.22"/>
    </reaction>
</comment>
<dbReference type="GO" id="GO:0050660">
    <property type="term" value="F:flavin adenine dinucleotide binding"/>
    <property type="evidence" value="ECO:0007669"/>
    <property type="project" value="TreeGrafter"/>
</dbReference>
<dbReference type="HAMAP" id="MF_01669">
    <property type="entry name" value="IolD"/>
    <property type="match status" value="1"/>
</dbReference>
<dbReference type="GO" id="GO:0003984">
    <property type="term" value="F:acetolactate synthase activity"/>
    <property type="evidence" value="ECO:0007669"/>
    <property type="project" value="TreeGrafter"/>
</dbReference>
<dbReference type="InterPro" id="IPR045229">
    <property type="entry name" value="TPP_enz"/>
</dbReference>
<evidence type="ECO:0000313" key="12">
    <source>
        <dbReference type="Proteomes" id="UP000070646"/>
    </source>
</evidence>
<dbReference type="Pfam" id="PF02775">
    <property type="entry name" value="TPP_enzyme_C"/>
    <property type="match status" value="1"/>
</dbReference>
<dbReference type="NCBIfam" id="TIGR04377">
    <property type="entry name" value="myo_inos_iolD"/>
    <property type="match status" value="1"/>
</dbReference>
<dbReference type="InterPro" id="IPR023757">
    <property type="entry name" value="THcHDO_hydrolase_firmi"/>
</dbReference>
<evidence type="ECO:0000259" key="8">
    <source>
        <dbReference type="Pfam" id="PF00205"/>
    </source>
</evidence>
<dbReference type="PANTHER" id="PTHR18968:SF9">
    <property type="entry name" value="3D-(3,5_4)-TRIHYDROXYCYCLOHEXANE-1,2-DIONE HYDROLASE"/>
    <property type="match status" value="1"/>
</dbReference>
<gene>
    <name evidence="7" type="primary">iolD</name>
    <name evidence="11" type="ORF">HMPREF3222_00376</name>
</gene>
<reference evidence="11 12" key="1">
    <citation type="submission" date="2016-01" db="EMBL/GenBank/DDBJ databases">
        <authorList>
            <person name="Oliw E.H."/>
        </authorList>
    </citation>
    <scope>NUCLEOTIDE SEQUENCE [LARGE SCALE GENOMIC DNA]</scope>
    <source>
        <strain evidence="11 12">MJR7757A</strain>
    </source>
</reference>
<dbReference type="SUPFAM" id="SSF52518">
    <property type="entry name" value="Thiamin diphosphate-binding fold (THDP-binding)"/>
    <property type="match status" value="2"/>
</dbReference>
<organism evidence="11 12">
    <name type="scientific">Clostridium perfringens</name>
    <dbReference type="NCBI Taxonomy" id="1502"/>
    <lineage>
        <taxon>Bacteria</taxon>
        <taxon>Bacillati</taxon>
        <taxon>Bacillota</taxon>
        <taxon>Clostridia</taxon>
        <taxon>Eubacteriales</taxon>
        <taxon>Clostridiaceae</taxon>
        <taxon>Clostridium</taxon>
    </lineage>
</organism>
<dbReference type="InterPro" id="IPR030817">
    <property type="entry name" value="Myo_inos_IolD"/>
</dbReference>
<dbReference type="SUPFAM" id="SSF52467">
    <property type="entry name" value="DHS-like NAD/FAD-binding domain"/>
    <property type="match status" value="1"/>
</dbReference>
<dbReference type="PANTHER" id="PTHR18968">
    <property type="entry name" value="THIAMINE PYROPHOSPHATE ENZYMES"/>
    <property type="match status" value="1"/>
</dbReference>
<accession>A0A133NDF9</accession>